<evidence type="ECO:0000256" key="7">
    <source>
        <dbReference type="SAM" id="Phobius"/>
    </source>
</evidence>
<dbReference type="PANTHER" id="PTHR47245:SF1">
    <property type="entry name" value="FOLDASE PROTEIN PRSA"/>
    <property type="match status" value="1"/>
</dbReference>
<dbReference type="EC" id="5.2.1.8" evidence="2"/>
<dbReference type="SUPFAM" id="SSF54534">
    <property type="entry name" value="FKBP-like"/>
    <property type="match status" value="1"/>
</dbReference>
<accession>A0ABW5D5M1</accession>
<keyword evidence="5 6" id="KW-0413">Isomerase</keyword>
<dbReference type="Proteomes" id="UP001597375">
    <property type="component" value="Unassembled WGS sequence"/>
</dbReference>
<dbReference type="InterPro" id="IPR046357">
    <property type="entry name" value="PPIase_dom_sf"/>
</dbReference>
<dbReference type="PROSITE" id="PS50198">
    <property type="entry name" value="PPIC_PPIASE_2"/>
    <property type="match status" value="1"/>
</dbReference>
<evidence type="ECO:0000256" key="4">
    <source>
        <dbReference type="ARBA" id="ARBA00023110"/>
    </source>
</evidence>
<evidence type="ECO:0000256" key="2">
    <source>
        <dbReference type="ARBA" id="ARBA00013194"/>
    </source>
</evidence>
<reference evidence="10" key="1">
    <citation type="journal article" date="2019" name="Int. J. Syst. Evol. Microbiol.">
        <title>The Global Catalogue of Microorganisms (GCM) 10K type strain sequencing project: providing services to taxonomists for standard genome sequencing and annotation.</title>
        <authorList>
            <consortium name="The Broad Institute Genomics Platform"/>
            <consortium name="The Broad Institute Genome Sequencing Center for Infectious Disease"/>
            <person name="Wu L."/>
            <person name="Ma J."/>
        </authorList>
    </citation>
    <scope>NUCLEOTIDE SEQUENCE [LARGE SCALE GENOMIC DNA]</scope>
    <source>
        <strain evidence="10">CGMCC 4.7106</strain>
    </source>
</reference>
<proteinExistence type="predicted"/>
<keyword evidence="4 6" id="KW-0697">Rotamase</keyword>
<dbReference type="Pfam" id="PF13616">
    <property type="entry name" value="Rotamase_3"/>
    <property type="match status" value="1"/>
</dbReference>
<name>A0ABW5D5M1_9BACT</name>
<keyword evidence="7" id="KW-0812">Transmembrane</keyword>
<dbReference type="RefSeq" id="WP_386818897.1">
    <property type="nucleotide sequence ID" value="NZ_JBHUIT010000003.1"/>
</dbReference>
<keyword evidence="7" id="KW-1133">Transmembrane helix</keyword>
<keyword evidence="7" id="KW-0472">Membrane</keyword>
<dbReference type="InterPro" id="IPR027304">
    <property type="entry name" value="Trigger_fact/SurA_dom_sf"/>
</dbReference>
<evidence type="ECO:0000256" key="6">
    <source>
        <dbReference type="PROSITE-ProRule" id="PRU00278"/>
    </source>
</evidence>
<dbReference type="PANTHER" id="PTHR47245">
    <property type="entry name" value="PEPTIDYLPROLYL ISOMERASE"/>
    <property type="match status" value="1"/>
</dbReference>
<feature type="domain" description="PpiC" evidence="8">
    <location>
        <begin position="202"/>
        <end position="300"/>
    </location>
</feature>
<evidence type="ECO:0000256" key="5">
    <source>
        <dbReference type="ARBA" id="ARBA00023235"/>
    </source>
</evidence>
<dbReference type="Gene3D" id="3.10.50.40">
    <property type="match status" value="1"/>
</dbReference>
<evidence type="ECO:0000256" key="1">
    <source>
        <dbReference type="ARBA" id="ARBA00000971"/>
    </source>
</evidence>
<evidence type="ECO:0000259" key="8">
    <source>
        <dbReference type="PROSITE" id="PS50198"/>
    </source>
</evidence>
<dbReference type="InterPro" id="IPR000297">
    <property type="entry name" value="PPIase_PpiC"/>
</dbReference>
<keyword evidence="3" id="KW-0732">Signal</keyword>
<protein>
    <recommendedName>
        <fullName evidence="2">peptidylprolyl isomerase</fullName>
        <ecNumber evidence="2">5.2.1.8</ecNumber>
    </recommendedName>
</protein>
<comment type="caution">
    <text evidence="9">The sequence shown here is derived from an EMBL/GenBank/DDBJ whole genome shotgun (WGS) entry which is preliminary data.</text>
</comment>
<dbReference type="Gene3D" id="1.10.4030.10">
    <property type="entry name" value="Porin chaperone SurA, peptide-binding domain"/>
    <property type="match status" value="1"/>
</dbReference>
<gene>
    <name evidence="9" type="ORF">ACFSSA_04990</name>
</gene>
<sequence>MRVFTKFSLRFAVYLVVVAYLLGDLYLFDGPIHRKLRASDPNSPEAIAEAKKNGVVARVFNHQITRSQLNYAMSERLWLEGKRREDLSPDALKLFTYAVLGDLIDHELLRVKAKVNTHNLLVSDSEINERLKRFVGKFETKGHLQTAMKAQGIPNEKTLRNRIAARIQQEKYVDLRVSPLITVSEEEITDFYEANKEQLRIPERIRARHIFIATLDKSVEETKQTIDAALADLESKTKDFVTIAKELSDDPATKDQGGDLGWMSKSRLPEDFAEQVFTMEKAEPAIIRTKLGWHLVEVVDREASKTRTLEEMRDEITSALSARKRKQAVEDFRSALRKFEAHKIDIFHDMLPQ</sequence>
<dbReference type="InterPro" id="IPR050245">
    <property type="entry name" value="PrsA_foldase"/>
</dbReference>
<evidence type="ECO:0000256" key="3">
    <source>
        <dbReference type="ARBA" id="ARBA00022729"/>
    </source>
</evidence>
<dbReference type="EMBL" id="JBHUIT010000003">
    <property type="protein sequence ID" value="MFD2256024.1"/>
    <property type="molecule type" value="Genomic_DNA"/>
</dbReference>
<evidence type="ECO:0000313" key="9">
    <source>
        <dbReference type="EMBL" id="MFD2256024.1"/>
    </source>
</evidence>
<dbReference type="GO" id="GO:0003755">
    <property type="term" value="F:peptidyl-prolyl cis-trans isomerase activity"/>
    <property type="evidence" value="ECO:0007669"/>
    <property type="project" value="UniProtKB-EC"/>
</dbReference>
<keyword evidence="10" id="KW-1185">Reference proteome</keyword>
<organism evidence="9 10">
    <name type="scientific">Luteolibacter algae</name>
    <dbReference type="NCBI Taxonomy" id="454151"/>
    <lineage>
        <taxon>Bacteria</taxon>
        <taxon>Pseudomonadati</taxon>
        <taxon>Verrucomicrobiota</taxon>
        <taxon>Verrucomicrobiia</taxon>
        <taxon>Verrucomicrobiales</taxon>
        <taxon>Verrucomicrobiaceae</taxon>
        <taxon>Luteolibacter</taxon>
    </lineage>
</organism>
<evidence type="ECO:0000313" key="10">
    <source>
        <dbReference type="Proteomes" id="UP001597375"/>
    </source>
</evidence>
<comment type="catalytic activity">
    <reaction evidence="1">
        <text>[protein]-peptidylproline (omega=180) = [protein]-peptidylproline (omega=0)</text>
        <dbReference type="Rhea" id="RHEA:16237"/>
        <dbReference type="Rhea" id="RHEA-COMP:10747"/>
        <dbReference type="Rhea" id="RHEA-COMP:10748"/>
        <dbReference type="ChEBI" id="CHEBI:83833"/>
        <dbReference type="ChEBI" id="CHEBI:83834"/>
        <dbReference type="EC" id="5.2.1.8"/>
    </reaction>
</comment>
<dbReference type="SUPFAM" id="SSF109998">
    <property type="entry name" value="Triger factor/SurA peptide-binding domain-like"/>
    <property type="match status" value="1"/>
</dbReference>
<feature type="transmembrane region" description="Helical" evidence="7">
    <location>
        <begin position="7"/>
        <end position="28"/>
    </location>
</feature>